<comment type="caution">
    <text evidence="8">The sequence shown here is derived from an EMBL/GenBank/DDBJ whole genome shotgun (WGS) entry which is preliminary data.</text>
</comment>
<accession>A0A448XD57</accession>
<dbReference type="GO" id="GO:0016020">
    <property type="term" value="C:membrane"/>
    <property type="evidence" value="ECO:0007669"/>
    <property type="project" value="UniProtKB-SubCell"/>
</dbReference>
<dbReference type="EMBL" id="CAAALY010246601">
    <property type="protein sequence ID" value="VEL33879.1"/>
    <property type="molecule type" value="Genomic_DNA"/>
</dbReference>
<evidence type="ECO:0000259" key="7">
    <source>
        <dbReference type="Pfam" id="PF01699"/>
    </source>
</evidence>
<comment type="subcellular location">
    <subcellularLocation>
        <location evidence="1">Membrane</location>
        <topology evidence="1">Multi-pass membrane protein</topology>
    </subcellularLocation>
</comment>
<evidence type="ECO:0000256" key="6">
    <source>
        <dbReference type="SAM" id="Phobius"/>
    </source>
</evidence>
<dbReference type="GO" id="GO:0008324">
    <property type="term" value="F:monoatomic cation transmembrane transporter activity"/>
    <property type="evidence" value="ECO:0007669"/>
    <property type="project" value="TreeGrafter"/>
</dbReference>
<name>A0A448XD57_9PLAT</name>
<feature type="transmembrane region" description="Helical" evidence="6">
    <location>
        <begin position="72"/>
        <end position="90"/>
    </location>
</feature>
<evidence type="ECO:0000313" key="9">
    <source>
        <dbReference type="Proteomes" id="UP000784294"/>
    </source>
</evidence>
<evidence type="ECO:0000256" key="1">
    <source>
        <dbReference type="ARBA" id="ARBA00004141"/>
    </source>
</evidence>
<evidence type="ECO:0000256" key="3">
    <source>
        <dbReference type="ARBA" id="ARBA00022692"/>
    </source>
</evidence>
<evidence type="ECO:0000256" key="4">
    <source>
        <dbReference type="ARBA" id="ARBA00022989"/>
    </source>
</evidence>
<keyword evidence="3 6" id="KW-0812">Transmembrane</keyword>
<feature type="domain" description="Sodium/calcium exchanger membrane region" evidence="7">
    <location>
        <begin position="75"/>
        <end position="122"/>
    </location>
</feature>
<dbReference type="Pfam" id="PF01699">
    <property type="entry name" value="Na_Ca_ex"/>
    <property type="match status" value="1"/>
</dbReference>
<keyword evidence="9" id="KW-1185">Reference proteome</keyword>
<dbReference type="OrthoDB" id="407410at2759"/>
<sequence>MFSSIRQCRKLTPSFNHFAKSRPVNNKVAGLIFLGNSPIPIVAVPLFLGTCMAIFVFSTARWDMPPRAYHRPFFATLGFITSIVWIYALAHELVNLLETLGIVWMISEAILGLTIMALATSLGGKHEVTSL</sequence>
<evidence type="ECO:0000256" key="5">
    <source>
        <dbReference type="ARBA" id="ARBA00023136"/>
    </source>
</evidence>
<keyword evidence="5 6" id="KW-0472">Membrane</keyword>
<proteinExistence type="predicted"/>
<evidence type="ECO:0000256" key="2">
    <source>
        <dbReference type="ARBA" id="ARBA00022448"/>
    </source>
</evidence>
<dbReference type="Proteomes" id="UP000784294">
    <property type="component" value="Unassembled WGS sequence"/>
</dbReference>
<gene>
    <name evidence="8" type="ORF">PXEA_LOCUS27319</name>
</gene>
<dbReference type="PANTHER" id="PTHR12266:SF0">
    <property type="entry name" value="MITOCHONDRIAL SODIUM_CALCIUM EXCHANGER PROTEIN"/>
    <property type="match status" value="1"/>
</dbReference>
<keyword evidence="4 6" id="KW-1133">Transmembrane helix</keyword>
<dbReference type="AlphaFoldDB" id="A0A448XD57"/>
<organism evidence="8 9">
    <name type="scientific">Protopolystoma xenopodis</name>
    <dbReference type="NCBI Taxonomy" id="117903"/>
    <lineage>
        <taxon>Eukaryota</taxon>
        <taxon>Metazoa</taxon>
        <taxon>Spiralia</taxon>
        <taxon>Lophotrochozoa</taxon>
        <taxon>Platyhelminthes</taxon>
        <taxon>Monogenea</taxon>
        <taxon>Polyopisthocotylea</taxon>
        <taxon>Polystomatidea</taxon>
        <taxon>Polystomatidae</taxon>
        <taxon>Protopolystoma</taxon>
    </lineage>
</organism>
<feature type="transmembrane region" description="Helical" evidence="6">
    <location>
        <begin position="102"/>
        <end position="122"/>
    </location>
</feature>
<dbReference type="InterPro" id="IPR051359">
    <property type="entry name" value="CaCA_antiporter"/>
</dbReference>
<dbReference type="InterPro" id="IPR004837">
    <property type="entry name" value="NaCa_Exmemb"/>
</dbReference>
<evidence type="ECO:0000313" key="8">
    <source>
        <dbReference type="EMBL" id="VEL33879.1"/>
    </source>
</evidence>
<dbReference type="PANTHER" id="PTHR12266">
    <property type="entry name" value="NA+/CA2+ K+ INDEPENDENT EXCHANGER"/>
    <property type="match status" value="1"/>
</dbReference>
<protein>
    <recommendedName>
        <fullName evidence="7">Sodium/calcium exchanger membrane region domain-containing protein</fullName>
    </recommendedName>
</protein>
<reference evidence="8" key="1">
    <citation type="submission" date="2018-11" db="EMBL/GenBank/DDBJ databases">
        <authorList>
            <consortium name="Pathogen Informatics"/>
        </authorList>
    </citation>
    <scope>NUCLEOTIDE SEQUENCE</scope>
</reference>
<feature type="transmembrane region" description="Helical" evidence="6">
    <location>
        <begin position="39"/>
        <end position="60"/>
    </location>
</feature>
<keyword evidence="2" id="KW-0813">Transport</keyword>